<comment type="similarity">
    <text evidence="1">Belongs to the FGGY kinase family.</text>
</comment>
<dbReference type="CDD" id="cd07772">
    <property type="entry name" value="ASKHA_NBD_FGGY_NaCK-like"/>
    <property type="match status" value="1"/>
</dbReference>
<keyword evidence="3 6" id="KW-0418">Kinase</keyword>
<dbReference type="InterPro" id="IPR050406">
    <property type="entry name" value="FGGY_Carb_Kinase"/>
</dbReference>
<evidence type="ECO:0000313" key="7">
    <source>
        <dbReference type="Proteomes" id="UP000000503"/>
    </source>
</evidence>
<evidence type="ECO:0000313" key="6">
    <source>
        <dbReference type="EMBL" id="AEJ20115.1"/>
    </source>
</evidence>
<keyword evidence="2" id="KW-0808">Transferase</keyword>
<sequence>MEYAIAVIDIGMTNKKVAIYDEQLHQLEAHYRTFDPVPVNNCQTHDLAAIEDWFITELQHAAAKYPIRAIAITTHGATFVCVGPDGKPSVPCVYYTHEPGEAFHQEFYARFGMPEELQAKTGTPYFKALINPAKGIFFAQKQFPEAFQNTVYILNYPQYWGYRFTGVVGAENTYVGCHTYLWDWTKAAWSSVAQGLGITSLLPRELKHSWDILGTITPEIARKTGLSTKTIVTMGIHDSNASLLPHFAKKGRQGFVLNSTGTWCVIMNPVTSYGFNEEELGKVVFFNQSAFGTPVKTAIFLGGYEFETWLKVLQELHQRQDIPPYRQKLYQTLLARKDTFLLPELTAGSGQFPGSHPRVIEKGKAYHYGDILTGTAIPPCFSDYERGIAVLRISLVMQTLTALDRTGMYKGQEIFTEGGFRKNEAYNVMLSAALPENPLALTDIAEATAFGAAMTAKMALTDKSLEALKDDFTVQYQEVPKTALPELADYRQAWIHQIEGNKD</sequence>
<feature type="domain" description="Carbohydrate kinase FGGY C-terminal" evidence="5">
    <location>
        <begin position="255"/>
        <end position="457"/>
    </location>
</feature>
<reference evidence="7" key="1">
    <citation type="journal article" date="2013" name="Stand. Genomic Sci.">
        <title>Genome sequence of the thermophilic fresh-water bacterium Spirochaeta caldaria type strain (H1(T)), reclassification of Spirochaeta caldaria, Spirochaeta stenostrepta, and Spirochaeta zuelzerae in the genus Treponema as Treponema caldaria comb. nov., Treponema stenostrepta comb. nov., and Treponema zuelzerae comb. nov., and emendation of the genus Treponema.</title>
        <authorList>
            <person name="Abt B."/>
            <person name="Goker M."/>
            <person name="Scheuner C."/>
            <person name="Han C."/>
            <person name="Lu M."/>
            <person name="Misra M."/>
            <person name="Lapidus A."/>
            <person name="Nolan M."/>
            <person name="Lucas S."/>
            <person name="Hammon N."/>
            <person name="Deshpande S."/>
            <person name="Cheng J.F."/>
            <person name="Tapia R."/>
            <person name="Goodwin L.A."/>
            <person name="Pitluck S."/>
            <person name="Liolios K."/>
            <person name="Pagani I."/>
            <person name="Ivanova N."/>
            <person name="Mavromatis K."/>
            <person name="Mikhailova N."/>
            <person name="Huntemann M."/>
            <person name="Pati A."/>
            <person name="Chen A."/>
            <person name="Palaniappan K."/>
            <person name="Land M."/>
            <person name="Hauser L."/>
            <person name="Jeffries C.D."/>
            <person name="Rohde M."/>
            <person name="Spring S."/>
            <person name="Gronow S."/>
            <person name="Detter J.C."/>
            <person name="Bristow J."/>
            <person name="Eisen J.A."/>
            <person name="Markowitz V."/>
            <person name="Hugenholtz P."/>
            <person name="Kyrpides N.C."/>
            <person name="Woyke T."/>
            <person name="Klenk H.P."/>
        </authorList>
    </citation>
    <scope>NUCLEOTIDE SEQUENCE</scope>
    <source>
        <strain evidence="7">ATCC 51460 / DSM 7334 / H1</strain>
    </source>
</reference>
<dbReference type="HOGENOM" id="CLU_034535_0_0_12"/>
<dbReference type="AlphaFoldDB" id="F8EXV1"/>
<dbReference type="SUPFAM" id="SSF53067">
    <property type="entry name" value="Actin-like ATPase domain"/>
    <property type="match status" value="2"/>
</dbReference>
<dbReference type="KEGG" id="scd:Spica_1987"/>
<dbReference type="InterPro" id="IPR049382">
    <property type="entry name" value="FGGY_C_2"/>
</dbReference>
<organism evidence="6 7">
    <name type="scientific">Gracilinema caldarium (strain ATCC 51460 / DSM 7334 / H1)</name>
    <name type="common">Treponema caldarium</name>
    <dbReference type="NCBI Taxonomy" id="744872"/>
    <lineage>
        <taxon>Bacteria</taxon>
        <taxon>Pseudomonadati</taxon>
        <taxon>Spirochaetota</taxon>
        <taxon>Spirochaetia</taxon>
        <taxon>Spirochaetales</taxon>
        <taxon>Breznakiellaceae</taxon>
        <taxon>Gracilinema</taxon>
    </lineage>
</organism>
<dbReference type="GO" id="GO:0005975">
    <property type="term" value="P:carbohydrate metabolic process"/>
    <property type="evidence" value="ECO:0007669"/>
    <property type="project" value="InterPro"/>
</dbReference>
<protein>
    <submittedName>
        <fullName evidence="6">Carbohydrate kinase, FGGY</fullName>
    </submittedName>
</protein>
<gene>
    <name evidence="6" type="ordered locus">Spica_1987</name>
</gene>
<evidence type="ECO:0000256" key="2">
    <source>
        <dbReference type="ARBA" id="ARBA00022679"/>
    </source>
</evidence>
<dbReference type="PANTHER" id="PTHR43095:SF5">
    <property type="entry name" value="XYLULOSE KINASE"/>
    <property type="match status" value="1"/>
</dbReference>
<keyword evidence="7" id="KW-1185">Reference proteome</keyword>
<evidence type="ECO:0000256" key="3">
    <source>
        <dbReference type="ARBA" id="ARBA00022777"/>
    </source>
</evidence>
<evidence type="ECO:0000259" key="5">
    <source>
        <dbReference type="Pfam" id="PF21546"/>
    </source>
</evidence>
<dbReference type="Gene3D" id="3.30.420.40">
    <property type="match status" value="2"/>
</dbReference>
<accession>F8EXV1</accession>
<dbReference type="Pfam" id="PF21546">
    <property type="entry name" value="FGGY_C_2"/>
    <property type="match status" value="1"/>
</dbReference>
<dbReference type="InterPro" id="IPR043129">
    <property type="entry name" value="ATPase_NBD"/>
</dbReference>
<dbReference type="Proteomes" id="UP000000503">
    <property type="component" value="Chromosome"/>
</dbReference>
<evidence type="ECO:0000256" key="1">
    <source>
        <dbReference type="ARBA" id="ARBA00009156"/>
    </source>
</evidence>
<proteinExistence type="inferred from homology"/>
<dbReference type="OrthoDB" id="9786272at2"/>
<dbReference type="InterPro" id="IPR018484">
    <property type="entry name" value="FGGY_N"/>
</dbReference>
<dbReference type="PANTHER" id="PTHR43095">
    <property type="entry name" value="SUGAR KINASE"/>
    <property type="match status" value="1"/>
</dbReference>
<dbReference type="Pfam" id="PF00370">
    <property type="entry name" value="FGGY_N"/>
    <property type="match status" value="1"/>
</dbReference>
<evidence type="ECO:0000259" key="4">
    <source>
        <dbReference type="Pfam" id="PF00370"/>
    </source>
</evidence>
<name>F8EXV1_GRAC1</name>
<dbReference type="RefSeq" id="WP_013969405.1">
    <property type="nucleotide sequence ID" value="NC_015732.1"/>
</dbReference>
<dbReference type="GO" id="GO:0016301">
    <property type="term" value="F:kinase activity"/>
    <property type="evidence" value="ECO:0007669"/>
    <property type="project" value="UniProtKB-KW"/>
</dbReference>
<dbReference type="STRING" id="744872.Spica_1987"/>
<feature type="domain" description="Carbohydrate kinase FGGY N-terminal" evidence="4">
    <location>
        <begin position="5"/>
        <end position="244"/>
    </location>
</feature>
<dbReference type="eggNOG" id="COG1070">
    <property type="taxonomic scope" value="Bacteria"/>
</dbReference>
<dbReference type="EMBL" id="CP002868">
    <property type="protein sequence ID" value="AEJ20115.1"/>
    <property type="molecule type" value="Genomic_DNA"/>
</dbReference>